<dbReference type="WBParaSite" id="JU765_v2.g14773.t1">
    <property type="protein sequence ID" value="JU765_v2.g14773.t1"/>
    <property type="gene ID" value="JU765_v2.g14773"/>
</dbReference>
<name>A0AC34QC41_9BILA</name>
<organism evidence="1 2">
    <name type="scientific">Panagrolaimus sp. JU765</name>
    <dbReference type="NCBI Taxonomy" id="591449"/>
    <lineage>
        <taxon>Eukaryota</taxon>
        <taxon>Metazoa</taxon>
        <taxon>Ecdysozoa</taxon>
        <taxon>Nematoda</taxon>
        <taxon>Chromadorea</taxon>
        <taxon>Rhabditida</taxon>
        <taxon>Tylenchina</taxon>
        <taxon>Panagrolaimomorpha</taxon>
        <taxon>Panagrolaimoidea</taxon>
        <taxon>Panagrolaimidae</taxon>
        <taxon>Panagrolaimus</taxon>
    </lineage>
</organism>
<dbReference type="Proteomes" id="UP000887576">
    <property type="component" value="Unplaced"/>
</dbReference>
<sequence>MSGILTIFEFCKIKIILRSHKAMSGPSTSTAGMRKKTAEKRTPKHSKKDDPFSASLSLSKMMGGAAAEKQLNLEERSRSGVRALINEVGLRSTPAGVDMLAAYARQLTKDMLIRAHKAAEHSDRSQVEIEDVNLAFEALRPTVVSRVERGDIAKHINHQELPKLRDSALHLPVDRVCMLQPEFVTSVEKPKEVEGVPAKIPKLMKSSVATNQMSNILKKTDDVYD</sequence>
<accession>A0AC34QC41</accession>
<proteinExistence type="predicted"/>
<evidence type="ECO:0000313" key="2">
    <source>
        <dbReference type="WBParaSite" id="JU765_v2.g14773.t1"/>
    </source>
</evidence>
<evidence type="ECO:0000313" key="1">
    <source>
        <dbReference type="Proteomes" id="UP000887576"/>
    </source>
</evidence>
<protein>
    <submittedName>
        <fullName evidence="2">Uncharacterized protein</fullName>
    </submittedName>
</protein>
<reference evidence="2" key="1">
    <citation type="submission" date="2022-11" db="UniProtKB">
        <authorList>
            <consortium name="WormBaseParasite"/>
        </authorList>
    </citation>
    <scope>IDENTIFICATION</scope>
</reference>